<evidence type="ECO:0000256" key="1">
    <source>
        <dbReference type="SAM" id="Phobius"/>
    </source>
</evidence>
<reference evidence="2" key="1">
    <citation type="submission" date="2021-02" db="EMBL/GenBank/DDBJ databases">
        <authorList>
            <person name="Nowell W R."/>
        </authorList>
    </citation>
    <scope>NUCLEOTIDE SEQUENCE</scope>
</reference>
<evidence type="ECO:0000313" key="2">
    <source>
        <dbReference type="EMBL" id="CAF0959711.1"/>
    </source>
</evidence>
<proteinExistence type="predicted"/>
<evidence type="ECO:0000313" key="4">
    <source>
        <dbReference type="Proteomes" id="UP000663829"/>
    </source>
</evidence>
<keyword evidence="1" id="KW-1133">Transmembrane helix</keyword>
<dbReference type="EMBL" id="CAJNOQ010002464">
    <property type="protein sequence ID" value="CAF0959711.1"/>
    <property type="molecule type" value="Genomic_DNA"/>
</dbReference>
<name>A0A814DNY6_9BILA</name>
<sequence length="530" mass="60466">MNTCSMLPPEIPAICDRLSREELQQIGQLFLDQAQNYVDKQQQTRVFRSSLRRSPIHPPRLYVLQWNSRGPHRYFNSKTSGCRQFRRSVKRFKNNEQSPGVRQPAPHPTYRRFNMSVLKCAVSCILPSFFITLDPSSNSSKPLSSIQVAILLKNVFAENQTAIKELSLCVQSGVNRSKFAVNNKVDFLKIFNFRWPAVIEGYAAEVTNLRILPDCFSLVVRYIPSEIKKEQAKTEIMKAIPTAIAFSTLKYQRRQRPTYDVRYNVPNIDHYDTALELGHLAIGHHYLSLTHFYSGCRLMYCTACWRIDHTRNQCQSHVCCRKCLEPYEKGIEHICSENKLGCAQCSNAHFSLDPGCPIIQNYKAELKHAVDDALDRGVIKRVAPGESSQTFCLQDEDFLPLKATNAGGGPGWHSPPDGSIQCDSITTIIDAIQVINKWIYANNNEKSKLKKKIDKLADKLQKGRRIIKDDDNGTCSTPASPRLLANVLVNRKLLSILLYSSFALLFLYYIPSFNVYNRLIQDYQDELELT</sequence>
<evidence type="ECO:0000313" key="3">
    <source>
        <dbReference type="EMBL" id="CAF3734433.1"/>
    </source>
</evidence>
<dbReference type="EMBL" id="CAJOBC010002464">
    <property type="protein sequence ID" value="CAF3734433.1"/>
    <property type="molecule type" value="Genomic_DNA"/>
</dbReference>
<organism evidence="2 4">
    <name type="scientific">Didymodactylos carnosus</name>
    <dbReference type="NCBI Taxonomy" id="1234261"/>
    <lineage>
        <taxon>Eukaryota</taxon>
        <taxon>Metazoa</taxon>
        <taxon>Spiralia</taxon>
        <taxon>Gnathifera</taxon>
        <taxon>Rotifera</taxon>
        <taxon>Eurotatoria</taxon>
        <taxon>Bdelloidea</taxon>
        <taxon>Philodinida</taxon>
        <taxon>Philodinidae</taxon>
        <taxon>Didymodactylos</taxon>
    </lineage>
</organism>
<keyword evidence="1" id="KW-0812">Transmembrane</keyword>
<keyword evidence="4" id="KW-1185">Reference proteome</keyword>
<dbReference type="Proteomes" id="UP000663829">
    <property type="component" value="Unassembled WGS sequence"/>
</dbReference>
<dbReference type="Proteomes" id="UP000681722">
    <property type="component" value="Unassembled WGS sequence"/>
</dbReference>
<comment type="caution">
    <text evidence="2">The sequence shown here is derived from an EMBL/GenBank/DDBJ whole genome shotgun (WGS) entry which is preliminary data.</text>
</comment>
<protein>
    <submittedName>
        <fullName evidence="2">Uncharacterized protein</fullName>
    </submittedName>
</protein>
<dbReference type="OrthoDB" id="10030620at2759"/>
<gene>
    <name evidence="2" type="ORF">GPM918_LOCUS11688</name>
    <name evidence="3" type="ORF">SRO942_LOCUS11689</name>
</gene>
<dbReference type="AlphaFoldDB" id="A0A814DNY6"/>
<keyword evidence="1" id="KW-0472">Membrane</keyword>
<accession>A0A814DNY6</accession>
<feature type="transmembrane region" description="Helical" evidence="1">
    <location>
        <begin position="493"/>
        <end position="510"/>
    </location>
</feature>